<comment type="catalytic activity">
    <reaction evidence="7">
        <text>[protein]-L-isoaspartate + S-adenosyl-L-methionine = [protein]-L-isoaspartate alpha-methyl ester + S-adenosyl-L-homocysteine</text>
        <dbReference type="Rhea" id="RHEA:12705"/>
        <dbReference type="Rhea" id="RHEA-COMP:12143"/>
        <dbReference type="Rhea" id="RHEA-COMP:12144"/>
        <dbReference type="ChEBI" id="CHEBI:57856"/>
        <dbReference type="ChEBI" id="CHEBI:59789"/>
        <dbReference type="ChEBI" id="CHEBI:90596"/>
        <dbReference type="ChEBI" id="CHEBI:90598"/>
        <dbReference type="EC" id="2.1.1.77"/>
    </reaction>
</comment>
<accession>A0A7V5UFM9</accession>
<dbReference type="PROSITE" id="PS01279">
    <property type="entry name" value="PCMT"/>
    <property type="match status" value="1"/>
</dbReference>
<keyword evidence="6 7" id="KW-0949">S-adenosyl-L-methionine</keyword>
<dbReference type="InterPro" id="IPR029063">
    <property type="entry name" value="SAM-dependent_MTases_sf"/>
</dbReference>
<name>A0A7V5UFM9_CALAY</name>
<feature type="active site" evidence="7">
    <location>
        <position position="61"/>
    </location>
</feature>
<reference evidence="8" key="1">
    <citation type="journal article" date="2020" name="mSystems">
        <title>Genome- and Community-Level Interaction Insights into Carbon Utilization and Element Cycling Functions of Hydrothermarchaeota in Hydrothermal Sediment.</title>
        <authorList>
            <person name="Zhou Z."/>
            <person name="Liu Y."/>
            <person name="Xu W."/>
            <person name="Pan J."/>
            <person name="Luo Z.H."/>
            <person name="Li M."/>
        </authorList>
    </citation>
    <scope>NUCLEOTIDE SEQUENCE [LARGE SCALE GENOMIC DNA]</scope>
    <source>
        <strain evidence="8">HyVt-527</strain>
    </source>
</reference>
<dbReference type="Proteomes" id="UP000886124">
    <property type="component" value="Unassembled WGS sequence"/>
</dbReference>
<evidence type="ECO:0000256" key="6">
    <source>
        <dbReference type="ARBA" id="ARBA00022691"/>
    </source>
</evidence>
<comment type="subcellular location">
    <subcellularLocation>
        <location evidence="1 7">Cytoplasm</location>
    </subcellularLocation>
</comment>
<dbReference type="Gene3D" id="3.40.50.150">
    <property type="entry name" value="Vaccinia Virus protein VP39"/>
    <property type="match status" value="1"/>
</dbReference>
<comment type="caution">
    <text evidence="8">The sequence shown here is derived from an EMBL/GenBank/DDBJ whole genome shotgun (WGS) entry which is preliminary data.</text>
</comment>
<evidence type="ECO:0000256" key="7">
    <source>
        <dbReference type="HAMAP-Rule" id="MF_00090"/>
    </source>
</evidence>
<dbReference type="GO" id="GO:0030091">
    <property type="term" value="P:protein repair"/>
    <property type="evidence" value="ECO:0007669"/>
    <property type="project" value="UniProtKB-UniRule"/>
</dbReference>
<dbReference type="EMBL" id="DROD01000616">
    <property type="protein sequence ID" value="HHJ53459.1"/>
    <property type="molecule type" value="Genomic_DNA"/>
</dbReference>
<dbReference type="NCBIfam" id="TIGR00080">
    <property type="entry name" value="pimt"/>
    <property type="match status" value="1"/>
</dbReference>
<keyword evidence="5 7" id="KW-0808">Transferase</keyword>
<dbReference type="NCBIfam" id="NF001453">
    <property type="entry name" value="PRK00312.1"/>
    <property type="match status" value="1"/>
</dbReference>
<dbReference type="PANTHER" id="PTHR11579:SF0">
    <property type="entry name" value="PROTEIN-L-ISOASPARTATE(D-ASPARTATE) O-METHYLTRANSFERASE"/>
    <property type="match status" value="1"/>
</dbReference>
<proteinExistence type="inferred from homology"/>
<dbReference type="PANTHER" id="PTHR11579">
    <property type="entry name" value="PROTEIN-L-ISOASPARTATE O-METHYLTRANSFERASE"/>
    <property type="match status" value="1"/>
</dbReference>
<dbReference type="AlphaFoldDB" id="A0A7V5UFM9"/>
<comment type="function">
    <text evidence="7">Catalyzes the methyl esterification of L-isoaspartyl residues in peptides and proteins that result from spontaneous decomposition of normal L-aspartyl and L-asparaginyl residues. It plays a role in the repair and/or degradation of damaged proteins.</text>
</comment>
<dbReference type="CDD" id="cd02440">
    <property type="entry name" value="AdoMet_MTases"/>
    <property type="match status" value="1"/>
</dbReference>
<keyword evidence="3 7" id="KW-0963">Cytoplasm</keyword>
<evidence type="ECO:0000313" key="8">
    <source>
        <dbReference type="EMBL" id="HHJ53459.1"/>
    </source>
</evidence>
<organism evidence="8">
    <name type="scientific">Caldithrix abyssi</name>
    <dbReference type="NCBI Taxonomy" id="187145"/>
    <lineage>
        <taxon>Bacteria</taxon>
        <taxon>Pseudomonadati</taxon>
        <taxon>Calditrichota</taxon>
        <taxon>Calditrichia</taxon>
        <taxon>Calditrichales</taxon>
        <taxon>Calditrichaceae</taxon>
        <taxon>Caldithrix</taxon>
    </lineage>
</organism>
<dbReference type="FunFam" id="3.40.50.150:FF:000010">
    <property type="entry name" value="Protein-L-isoaspartate O-methyltransferase"/>
    <property type="match status" value="1"/>
</dbReference>
<dbReference type="GO" id="GO:0032259">
    <property type="term" value="P:methylation"/>
    <property type="evidence" value="ECO:0007669"/>
    <property type="project" value="UniProtKB-KW"/>
</dbReference>
<comment type="similarity">
    <text evidence="2 7">Belongs to the methyltransferase superfamily. L-isoaspartyl/D-aspartyl protein methyltransferase family.</text>
</comment>
<keyword evidence="4 7" id="KW-0489">Methyltransferase</keyword>
<evidence type="ECO:0000256" key="3">
    <source>
        <dbReference type="ARBA" id="ARBA00022490"/>
    </source>
</evidence>
<sequence>MKRYETLREQMVARLQSAGIEDQAVLQAMRKIPRHEFVARGLEDQAYDEKALPIGFGQTISHPYTVALMTQTLQVRKGQRILEIGTGSGYQAAVLCELGAQVFTVERIEALGREAEARLRRFNYHFVLRIGDGTLGWQSYAPYDAIIVTAGAPIIPENLMHQVKEDGRLLIPVGNLQEQMLTLYLKQKGKTVKMEIEKLSFVPLSGRRGW</sequence>
<evidence type="ECO:0000256" key="2">
    <source>
        <dbReference type="ARBA" id="ARBA00005369"/>
    </source>
</evidence>
<dbReference type="EC" id="2.1.1.77" evidence="7"/>
<evidence type="ECO:0000256" key="1">
    <source>
        <dbReference type="ARBA" id="ARBA00004496"/>
    </source>
</evidence>
<dbReference type="GO" id="GO:0004719">
    <property type="term" value="F:protein-L-isoaspartate (D-aspartate) O-methyltransferase activity"/>
    <property type="evidence" value="ECO:0007669"/>
    <property type="project" value="UniProtKB-UniRule"/>
</dbReference>
<protein>
    <recommendedName>
        <fullName evidence="7">Protein-L-isoaspartate O-methyltransferase</fullName>
        <ecNumber evidence="7">2.1.1.77</ecNumber>
    </recommendedName>
    <alternativeName>
        <fullName evidence="7">L-isoaspartyl protein carboxyl methyltransferase</fullName>
    </alternativeName>
    <alternativeName>
        <fullName evidence="7">Protein L-isoaspartyl methyltransferase</fullName>
    </alternativeName>
    <alternativeName>
        <fullName evidence="7">Protein-beta-aspartate methyltransferase</fullName>
        <shortName evidence="7">PIMT</shortName>
    </alternativeName>
</protein>
<dbReference type="InterPro" id="IPR000682">
    <property type="entry name" value="PCMT"/>
</dbReference>
<dbReference type="HAMAP" id="MF_00090">
    <property type="entry name" value="PIMT"/>
    <property type="match status" value="1"/>
</dbReference>
<evidence type="ECO:0000256" key="5">
    <source>
        <dbReference type="ARBA" id="ARBA00022679"/>
    </source>
</evidence>
<dbReference type="GO" id="GO:0005737">
    <property type="term" value="C:cytoplasm"/>
    <property type="evidence" value="ECO:0007669"/>
    <property type="project" value="UniProtKB-SubCell"/>
</dbReference>
<dbReference type="SUPFAM" id="SSF53335">
    <property type="entry name" value="S-adenosyl-L-methionine-dependent methyltransferases"/>
    <property type="match status" value="1"/>
</dbReference>
<evidence type="ECO:0000256" key="4">
    <source>
        <dbReference type="ARBA" id="ARBA00022603"/>
    </source>
</evidence>
<gene>
    <name evidence="7" type="primary">pcm</name>
    <name evidence="8" type="ORF">ENJ89_09720</name>
</gene>
<dbReference type="Pfam" id="PF01135">
    <property type="entry name" value="PCMT"/>
    <property type="match status" value="1"/>
</dbReference>